<evidence type="ECO:0000313" key="14">
    <source>
        <dbReference type="Proteomes" id="UP000248301"/>
    </source>
</evidence>
<feature type="transmembrane region" description="Helical" evidence="11">
    <location>
        <begin position="301"/>
        <end position="318"/>
    </location>
</feature>
<dbReference type="Pfam" id="PF01040">
    <property type="entry name" value="UbiA"/>
    <property type="match status" value="1"/>
</dbReference>
<evidence type="ECO:0000256" key="7">
    <source>
        <dbReference type="ARBA" id="ARBA00022688"/>
    </source>
</evidence>
<dbReference type="HAMAP" id="MF_01635">
    <property type="entry name" value="UbiA"/>
    <property type="match status" value="1"/>
</dbReference>
<feature type="transmembrane region" description="Helical" evidence="11">
    <location>
        <begin position="72"/>
        <end position="96"/>
    </location>
</feature>
<keyword evidence="8 11" id="KW-0812">Transmembrane</keyword>
<comment type="similarity">
    <text evidence="3 11">Belongs to the UbiA prenyltransferase family.</text>
</comment>
<evidence type="ECO:0000256" key="1">
    <source>
        <dbReference type="ARBA" id="ARBA00001946"/>
    </source>
</evidence>
<comment type="cofactor">
    <cofactor evidence="1 11">
        <name>Mg(2+)</name>
        <dbReference type="ChEBI" id="CHEBI:18420"/>
    </cofactor>
</comment>
<dbReference type="Gene3D" id="1.10.357.140">
    <property type="entry name" value="UbiA prenyltransferase"/>
    <property type="match status" value="1"/>
</dbReference>
<dbReference type="FunFam" id="1.20.120.1780:FF:000001">
    <property type="entry name" value="4-hydroxybenzoate octaprenyltransferase"/>
    <property type="match status" value="1"/>
</dbReference>
<evidence type="ECO:0000256" key="11">
    <source>
        <dbReference type="HAMAP-Rule" id="MF_01635"/>
    </source>
</evidence>
<dbReference type="InterPro" id="IPR039653">
    <property type="entry name" value="Prenyltransferase"/>
</dbReference>
<keyword evidence="10 11" id="KW-0472">Membrane</keyword>
<evidence type="ECO:0000256" key="4">
    <source>
        <dbReference type="ARBA" id="ARBA00022475"/>
    </source>
</evidence>
<sequence>MPGLIAGRIHVVTQSASHTDIRTDGWIGRLPAPLRPYALLARLDRPIGTWLLFLPGVWGILLPAGVAPRERLRLIVLFGIGSIVMRAAGCVVNDMWDRDIDRMVARTAGRPLASGALRMREAGLFLIALLLIGFNILMCLNPLSRVLGASSLLLVALYPLAKRVTWWPQLVMGFTFGFGAPLGYAAAADRIDLAQGMLYAATIVWQLGFDTIYGFQDMEDDARIGVKSTSRLMANMARGFVGTCYALALAGIAAAGALSHQGPGFWAGLPLPAALLAWQVMRLDEHNAPQCLRLFRFNRETGLAVALVLVAGLLTRGAP</sequence>
<comment type="function">
    <text evidence="11">Catalyzes the prenylation of para-hydroxybenzoate (PHB) with an all-trans polyprenyl group. Mediates the second step in the final reaction sequence of ubiquinone-8 (UQ-8) biosynthesis, which is the condensation of the polyisoprenoid side chain with PHB, generating the first membrane-bound Q intermediate 3-octaprenyl-4-hydroxybenzoate.</text>
</comment>
<dbReference type="GO" id="GO:0008412">
    <property type="term" value="F:4-hydroxybenzoate polyprenyltransferase activity"/>
    <property type="evidence" value="ECO:0007669"/>
    <property type="project" value="UniProtKB-UniRule"/>
</dbReference>
<evidence type="ECO:0000256" key="3">
    <source>
        <dbReference type="ARBA" id="ARBA00005985"/>
    </source>
</evidence>
<dbReference type="AlphaFoldDB" id="A0A318PYN0"/>
<evidence type="ECO:0000256" key="10">
    <source>
        <dbReference type="ARBA" id="ARBA00023136"/>
    </source>
</evidence>
<keyword evidence="4 11" id="KW-1003">Cell membrane</keyword>
<dbReference type="Gene3D" id="1.20.120.1780">
    <property type="entry name" value="UbiA prenyltransferase"/>
    <property type="match status" value="1"/>
</dbReference>
<dbReference type="EC" id="2.5.1.39" evidence="11 12"/>
<feature type="transmembrane region" description="Helical" evidence="11">
    <location>
        <begin position="47"/>
        <end position="66"/>
    </location>
</feature>
<dbReference type="PANTHER" id="PTHR11048:SF28">
    <property type="entry name" value="4-HYDROXYBENZOATE POLYPRENYLTRANSFERASE, MITOCHONDRIAL"/>
    <property type="match status" value="1"/>
</dbReference>
<dbReference type="InterPro" id="IPR000537">
    <property type="entry name" value="UbiA_prenyltransferase"/>
</dbReference>
<dbReference type="GO" id="GO:0006744">
    <property type="term" value="P:ubiquinone biosynthetic process"/>
    <property type="evidence" value="ECO:0007669"/>
    <property type="project" value="UniProtKB-UniRule"/>
</dbReference>
<evidence type="ECO:0000256" key="2">
    <source>
        <dbReference type="ARBA" id="ARBA00004141"/>
    </source>
</evidence>
<evidence type="ECO:0000256" key="8">
    <source>
        <dbReference type="ARBA" id="ARBA00022692"/>
    </source>
</evidence>
<gene>
    <name evidence="11" type="primary">ubiA</name>
    <name evidence="13" type="ORF">CFR72_07015</name>
</gene>
<dbReference type="NCBIfam" id="TIGR01474">
    <property type="entry name" value="ubiA_proteo"/>
    <property type="match status" value="1"/>
</dbReference>
<comment type="caution">
    <text evidence="13">The sequence shown here is derived from an EMBL/GenBank/DDBJ whole genome shotgun (WGS) entry which is preliminary data.</text>
</comment>
<keyword evidence="9 11" id="KW-1133">Transmembrane helix</keyword>
<comment type="catalytic activity">
    <reaction evidence="11">
        <text>all-trans-octaprenyl diphosphate + 4-hydroxybenzoate = 4-hydroxy-3-(all-trans-octaprenyl)benzoate + diphosphate</text>
        <dbReference type="Rhea" id="RHEA:27782"/>
        <dbReference type="ChEBI" id="CHEBI:1617"/>
        <dbReference type="ChEBI" id="CHEBI:17879"/>
        <dbReference type="ChEBI" id="CHEBI:33019"/>
        <dbReference type="ChEBI" id="CHEBI:57711"/>
        <dbReference type="EC" id="2.5.1.39"/>
    </reaction>
</comment>
<organism evidence="13 14">
    <name type="scientific">Gluconacetobacter entanii</name>
    <dbReference type="NCBI Taxonomy" id="108528"/>
    <lineage>
        <taxon>Bacteria</taxon>
        <taxon>Pseudomonadati</taxon>
        <taxon>Pseudomonadota</taxon>
        <taxon>Alphaproteobacteria</taxon>
        <taxon>Acetobacterales</taxon>
        <taxon>Acetobacteraceae</taxon>
        <taxon>Gluconacetobacter</taxon>
    </lineage>
</organism>
<name>A0A318PYN0_9PROT</name>
<feature type="transmembrane region" description="Helical" evidence="11">
    <location>
        <begin position="117"/>
        <end position="137"/>
    </location>
</feature>
<proteinExistence type="inferred from homology"/>
<evidence type="ECO:0000256" key="5">
    <source>
        <dbReference type="ARBA" id="ARBA00022519"/>
    </source>
</evidence>
<dbReference type="EMBL" id="NKUF01000011">
    <property type="protein sequence ID" value="PYD63476.1"/>
    <property type="molecule type" value="Genomic_DNA"/>
</dbReference>
<dbReference type="InterPro" id="IPR006370">
    <property type="entry name" value="HB_polyprenyltransferase-like"/>
</dbReference>
<evidence type="ECO:0000313" key="13">
    <source>
        <dbReference type="EMBL" id="PYD63476.1"/>
    </source>
</evidence>
<dbReference type="PROSITE" id="PS00943">
    <property type="entry name" value="UBIA"/>
    <property type="match status" value="1"/>
</dbReference>
<feature type="transmembrane region" description="Helical" evidence="11">
    <location>
        <begin position="236"/>
        <end position="258"/>
    </location>
</feature>
<dbReference type="OrthoDB" id="9782418at2"/>
<keyword evidence="11" id="KW-0460">Magnesium</keyword>
<feature type="transmembrane region" description="Helical" evidence="11">
    <location>
        <begin position="264"/>
        <end position="281"/>
    </location>
</feature>
<dbReference type="PANTHER" id="PTHR11048">
    <property type="entry name" value="PRENYLTRANSFERASES"/>
    <property type="match status" value="1"/>
</dbReference>
<evidence type="ECO:0000256" key="6">
    <source>
        <dbReference type="ARBA" id="ARBA00022679"/>
    </source>
</evidence>
<feature type="transmembrane region" description="Helical" evidence="11">
    <location>
        <begin position="193"/>
        <end position="215"/>
    </location>
</feature>
<reference evidence="13 14" key="1">
    <citation type="submission" date="2017-07" db="EMBL/GenBank/DDBJ databases">
        <title>A draft genome sequence of Gluconacetobacter entanii LTH 4560.</title>
        <authorList>
            <person name="Skraban J."/>
            <person name="Cleenwerck I."/>
            <person name="Vandamme P."/>
            <person name="Trcek J."/>
        </authorList>
    </citation>
    <scope>NUCLEOTIDE SEQUENCE [LARGE SCALE GENOMIC DNA]</scope>
    <source>
        <strain evidence="13 14">LTH 4560</strain>
    </source>
</reference>
<comment type="subcellular location">
    <subcellularLocation>
        <location evidence="11">Cell inner membrane</location>
        <topology evidence="11">Multi-pass membrane protein</topology>
    </subcellularLocation>
    <subcellularLocation>
        <location evidence="2">Membrane</location>
        <topology evidence="2">Multi-pass membrane protein</topology>
    </subcellularLocation>
</comment>
<comment type="pathway">
    <text evidence="11">Cofactor biosynthesis; ubiquinone biosynthesis.</text>
</comment>
<keyword evidence="7 11" id="KW-0831">Ubiquinone biosynthesis</keyword>
<dbReference type="Proteomes" id="UP000248301">
    <property type="component" value="Unassembled WGS sequence"/>
</dbReference>
<accession>A0A318PYN0</accession>
<keyword evidence="5 11" id="KW-0997">Cell inner membrane</keyword>
<keyword evidence="6 11" id="KW-0808">Transferase</keyword>
<dbReference type="InterPro" id="IPR044878">
    <property type="entry name" value="UbiA_sf"/>
</dbReference>
<protein>
    <recommendedName>
        <fullName evidence="11 12">4-hydroxybenzoate octaprenyltransferase</fullName>
        <ecNumber evidence="11 12">2.5.1.39</ecNumber>
    </recommendedName>
    <alternativeName>
        <fullName evidence="11">4-HB polyprenyltransferase</fullName>
    </alternativeName>
</protein>
<evidence type="ECO:0000256" key="12">
    <source>
        <dbReference type="NCBIfam" id="TIGR01474"/>
    </source>
</evidence>
<dbReference type="GO" id="GO:0005886">
    <property type="term" value="C:plasma membrane"/>
    <property type="evidence" value="ECO:0007669"/>
    <property type="project" value="UniProtKB-SubCell"/>
</dbReference>
<evidence type="ECO:0000256" key="9">
    <source>
        <dbReference type="ARBA" id="ARBA00022989"/>
    </source>
</evidence>
<feature type="transmembrane region" description="Helical" evidence="11">
    <location>
        <begin position="170"/>
        <end position="187"/>
    </location>
</feature>
<dbReference type="CDD" id="cd13959">
    <property type="entry name" value="PT_UbiA_COQ2"/>
    <property type="match status" value="1"/>
</dbReference>
<dbReference type="InterPro" id="IPR030470">
    <property type="entry name" value="UbiA_prenylTrfase_CS"/>
</dbReference>
<dbReference type="UniPathway" id="UPA00232"/>
<dbReference type="FunFam" id="1.10.357.140:FF:000008">
    <property type="entry name" value="4-hydroxybenzoate octaprenyltransferase"/>
    <property type="match status" value="1"/>
</dbReference>